<gene>
    <name evidence="4" type="ORF">FQV27_07280</name>
</gene>
<dbReference type="PANTHER" id="PTHR47739">
    <property type="entry name" value="TRNA1(VAL) (ADENINE(37)-N6)-METHYLTRANSFERASE"/>
    <property type="match status" value="1"/>
</dbReference>
<evidence type="ECO:0000256" key="1">
    <source>
        <dbReference type="ARBA" id="ARBA00022603"/>
    </source>
</evidence>
<keyword evidence="1 4" id="KW-0489">Methyltransferase</keyword>
<organism evidence="4 5">
    <name type="scientific">Paracoccus aurantiacus</name>
    <dbReference type="NCBI Taxonomy" id="2599412"/>
    <lineage>
        <taxon>Bacteria</taxon>
        <taxon>Pseudomonadati</taxon>
        <taxon>Pseudomonadota</taxon>
        <taxon>Alphaproteobacteria</taxon>
        <taxon>Rhodobacterales</taxon>
        <taxon>Paracoccaceae</taxon>
        <taxon>Paracoccus</taxon>
    </lineage>
</organism>
<dbReference type="PANTHER" id="PTHR47739:SF1">
    <property type="entry name" value="TRNA1(VAL) (ADENINE(37)-N6)-METHYLTRANSFERASE"/>
    <property type="match status" value="1"/>
</dbReference>
<proteinExistence type="predicted"/>
<dbReference type="InterPro" id="IPR050210">
    <property type="entry name" value="tRNA_Adenine-N(6)_MTase"/>
</dbReference>
<dbReference type="GO" id="GO:0032259">
    <property type="term" value="P:methylation"/>
    <property type="evidence" value="ECO:0007669"/>
    <property type="project" value="UniProtKB-KW"/>
</dbReference>
<dbReference type="Proteomes" id="UP000321562">
    <property type="component" value="Unassembled WGS sequence"/>
</dbReference>
<feature type="domain" description="Methyltransferase small" evidence="3">
    <location>
        <begin position="31"/>
        <end position="131"/>
    </location>
</feature>
<dbReference type="Pfam" id="PF05175">
    <property type="entry name" value="MTS"/>
    <property type="match status" value="1"/>
</dbReference>
<comment type="caution">
    <text evidence="4">The sequence shown here is derived from an EMBL/GenBank/DDBJ whole genome shotgun (WGS) entry which is preliminary data.</text>
</comment>
<keyword evidence="5" id="KW-1185">Reference proteome</keyword>
<accession>A0A5C6S6A9</accession>
<evidence type="ECO:0000313" key="5">
    <source>
        <dbReference type="Proteomes" id="UP000321562"/>
    </source>
</evidence>
<dbReference type="InterPro" id="IPR007848">
    <property type="entry name" value="Small_mtfrase_dom"/>
</dbReference>
<evidence type="ECO:0000259" key="3">
    <source>
        <dbReference type="Pfam" id="PF05175"/>
    </source>
</evidence>
<keyword evidence="4" id="KW-0808">Transferase</keyword>
<dbReference type="RefSeq" id="WP_147097193.1">
    <property type="nucleotide sequence ID" value="NZ_JBHUFH010000001.1"/>
</dbReference>
<keyword evidence="2" id="KW-0949">S-adenosyl-L-methionine</keyword>
<dbReference type="GO" id="GO:0008168">
    <property type="term" value="F:methyltransferase activity"/>
    <property type="evidence" value="ECO:0007669"/>
    <property type="project" value="UniProtKB-KW"/>
</dbReference>
<name>A0A5C6S6A9_9RHOB</name>
<dbReference type="AlphaFoldDB" id="A0A5C6S6A9"/>
<dbReference type="Gene3D" id="3.40.50.150">
    <property type="entry name" value="Vaccinia Virus protein VP39"/>
    <property type="match status" value="1"/>
</dbReference>
<dbReference type="OrthoDB" id="5489421at2"/>
<evidence type="ECO:0000313" key="4">
    <source>
        <dbReference type="EMBL" id="TXB69903.1"/>
    </source>
</evidence>
<sequence>MAESRVDDFLGGRLRIEQPCSGYRAGADAVMLAAACPARPGESVLELGCGAGVASLCLAARVPGAVLTGIERDHDYAAFARSNAKRNSMAFHVVVSDLAEMPRDLRETRFDHVMMNPPFFPDGTRSPDATRATARHEETPLATWMDVGLRRLLPGGTMTIIHLAQRLDSILQALAGRAGAVAILPIAARKGRDAGRVIVQARKGARGPLRLLPPFIMHEGQAHLRDAESLTADAQAVLRHAVALLLNSRV</sequence>
<evidence type="ECO:0000256" key="2">
    <source>
        <dbReference type="ARBA" id="ARBA00022691"/>
    </source>
</evidence>
<dbReference type="EMBL" id="VOPL01000002">
    <property type="protein sequence ID" value="TXB69903.1"/>
    <property type="molecule type" value="Genomic_DNA"/>
</dbReference>
<dbReference type="SUPFAM" id="SSF53335">
    <property type="entry name" value="S-adenosyl-L-methionine-dependent methyltransferases"/>
    <property type="match status" value="1"/>
</dbReference>
<dbReference type="InterPro" id="IPR029063">
    <property type="entry name" value="SAM-dependent_MTases_sf"/>
</dbReference>
<dbReference type="CDD" id="cd02440">
    <property type="entry name" value="AdoMet_MTases"/>
    <property type="match status" value="1"/>
</dbReference>
<protein>
    <submittedName>
        <fullName evidence="4">Methyltransferase</fullName>
    </submittedName>
</protein>
<reference evidence="4 5" key="1">
    <citation type="submission" date="2019-08" db="EMBL/GenBank/DDBJ databases">
        <authorList>
            <person name="Ye J."/>
        </authorList>
    </citation>
    <scope>NUCLEOTIDE SEQUENCE [LARGE SCALE GENOMIC DNA]</scope>
    <source>
        <strain evidence="4 5">TK008</strain>
    </source>
</reference>